<evidence type="ECO:0000256" key="4">
    <source>
        <dbReference type="ARBA" id="ARBA00022970"/>
    </source>
</evidence>
<comment type="subcellular location">
    <subcellularLocation>
        <location evidence="1">Membrane</location>
    </subcellularLocation>
</comment>
<evidence type="ECO:0000256" key="5">
    <source>
        <dbReference type="ARBA" id="ARBA00022989"/>
    </source>
</evidence>
<protein>
    <recommendedName>
        <fullName evidence="9">Amino acid transporter transmembrane domain-containing protein</fullName>
    </recommendedName>
</protein>
<accession>A0ABP1BJB1</accession>
<feature type="transmembrane region" description="Helical" evidence="8">
    <location>
        <begin position="413"/>
        <end position="433"/>
    </location>
</feature>
<feature type="transmembrane region" description="Helical" evidence="8">
    <location>
        <begin position="310"/>
        <end position="331"/>
    </location>
</feature>
<evidence type="ECO:0000256" key="6">
    <source>
        <dbReference type="ARBA" id="ARBA00023136"/>
    </source>
</evidence>
<name>A0ABP1BJB1_9BRYO</name>
<dbReference type="Proteomes" id="UP001497522">
    <property type="component" value="Chromosome 4"/>
</dbReference>
<keyword evidence="4" id="KW-0029">Amino-acid transport</keyword>
<evidence type="ECO:0000256" key="2">
    <source>
        <dbReference type="ARBA" id="ARBA00022448"/>
    </source>
</evidence>
<dbReference type="PANTHER" id="PTHR48017">
    <property type="entry name" value="OS05G0424000 PROTEIN-RELATED"/>
    <property type="match status" value="1"/>
</dbReference>
<dbReference type="InterPro" id="IPR013057">
    <property type="entry name" value="AA_transpt_TM"/>
</dbReference>
<feature type="compositionally biased region" description="Basic and acidic residues" evidence="7">
    <location>
        <begin position="1"/>
        <end position="14"/>
    </location>
</feature>
<evidence type="ECO:0000313" key="10">
    <source>
        <dbReference type="EMBL" id="CAK9875242.1"/>
    </source>
</evidence>
<feature type="transmembrane region" description="Helical" evidence="8">
    <location>
        <begin position="89"/>
        <end position="111"/>
    </location>
</feature>
<keyword evidence="3 8" id="KW-0812">Transmembrane</keyword>
<evidence type="ECO:0000256" key="8">
    <source>
        <dbReference type="SAM" id="Phobius"/>
    </source>
</evidence>
<reference evidence="10" key="1">
    <citation type="submission" date="2024-03" db="EMBL/GenBank/DDBJ databases">
        <authorList>
            <consortium name="ELIXIR-Norway"/>
            <consortium name="Elixir Norway"/>
        </authorList>
    </citation>
    <scope>NUCLEOTIDE SEQUENCE</scope>
</reference>
<gene>
    <name evidence="10" type="ORF">CSSPJE1EN2_LOCUS17491</name>
</gene>
<feature type="region of interest" description="Disordered" evidence="7">
    <location>
        <begin position="1"/>
        <end position="40"/>
    </location>
</feature>
<keyword evidence="11" id="KW-1185">Reference proteome</keyword>
<feature type="domain" description="Amino acid transporter transmembrane" evidence="9">
    <location>
        <begin position="59"/>
        <end position="496"/>
    </location>
</feature>
<feature type="transmembrane region" description="Helical" evidence="8">
    <location>
        <begin position="62"/>
        <end position="83"/>
    </location>
</feature>
<keyword evidence="2" id="KW-0813">Transport</keyword>
<feature type="transmembrane region" description="Helical" evidence="8">
    <location>
        <begin position="471"/>
        <end position="496"/>
    </location>
</feature>
<feature type="transmembrane region" description="Helical" evidence="8">
    <location>
        <begin position="191"/>
        <end position="207"/>
    </location>
</feature>
<evidence type="ECO:0000256" key="1">
    <source>
        <dbReference type="ARBA" id="ARBA00004370"/>
    </source>
</evidence>
<evidence type="ECO:0000313" key="11">
    <source>
        <dbReference type="Proteomes" id="UP001497522"/>
    </source>
</evidence>
<sequence length="507" mass="55532">MKLESARQGDESLARAENGGAGAAQQYNKRNMNGDHHDPTLINHPTYCKLDDDGKSRRRGTVWTASAHVITAVIGSGVLSLAWSVAQMGWVVGPIVLLLFALVTYYTALLLTDCYRSPDPVSGKRNYTYMDAVKANLGPKQVVICGLVQYTNLLGTAIGYTITATTSMVAIKRSDCFHADGDSAPCHVSNIIYMVFFGIVQVILSQIPDFDRIWWLSIVAAIMSFSYSTIGLGLGLGKASEGDHPHGTLTGVEIGDPSIGFATKAQKIWDVCNALGNIAFAYSFSMILIEIQDTLKAPPAENKTMKRASLIGILTTTIFYMSVGCVGYAAFGDGAPGNLLTGFGFYNPYWLVDFANACIVVHLVGAYQVYTQPLFAFVEHTMSRKFPKSDFIHKDLEMKLPWGAPLHINLFRLVWRTAFVAFTTVVSLVIPFFNDVLGLIGAFSFWPLTVYFPIQMYTVQQSIHKWSSTWLALHTLSVVCFFVSLAAAVGSIAGILTDLKHYTPFKS</sequence>
<keyword evidence="6 8" id="KW-0472">Membrane</keyword>
<feature type="transmembrane region" description="Helical" evidence="8">
    <location>
        <begin position="439"/>
        <end position="459"/>
    </location>
</feature>
<evidence type="ECO:0000256" key="7">
    <source>
        <dbReference type="SAM" id="MobiDB-lite"/>
    </source>
</evidence>
<keyword evidence="5 8" id="KW-1133">Transmembrane helix</keyword>
<dbReference type="EMBL" id="OZ023705">
    <property type="protein sequence ID" value="CAK9875242.1"/>
    <property type="molecule type" value="Genomic_DNA"/>
</dbReference>
<organism evidence="10 11">
    <name type="scientific">Sphagnum jensenii</name>
    <dbReference type="NCBI Taxonomy" id="128206"/>
    <lineage>
        <taxon>Eukaryota</taxon>
        <taxon>Viridiplantae</taxon>
        <taxon>Streptophyta</taxon>
        <taxon>Embryophyta</taxon>
        <taxon>Bryophyta</taxon>
        <taxon>Sphagnophytina</taxon>
        <taxon>Sphagnopsida</taxon>
        <taxon>Sphagnales</taxon>
        <taxon>Sphagnaceae</taxon>
        <taxon>Sphagnum</taxon>
    </lineage>
</organism>
<feature type="transmembrane region" description="Helical" evidence="8">
    <location>
        <begin position="213"/>
        <end position="236"/>
    </location>
</feature>
<evidence type="ECO:0000256" key="3">
    <source>
        <dbReference type="ARBA" id="ARBA00022692"/>
    </source>
</evidence>
<dbReference type="Gene3D" id="1.20.1740.10">
    <property type="entry name" value="Amino acid/polyamine transporter I"/>
    <property type="match status" value="1"/>
</dbReference>
<dbReference type="Pfam" id="PF01490">
    <property type="entry name" value="Aa_trans"/>
    <property type="match status" value="1"/>
</dbReference>
<proteinExistence type="predicted"/>
<evidence type="ECO:0000259" key="9">
    <source>
        <dbReference type="Pfam" id="PF01490"/>
    </source>
</evidence>